<name>A0A3D8Y4T1_9BACT</name>
<keyword evidence="1" id="KW-0479">Metal-binding</keyword>
<feature type="domain" description="VOC" evidence="2">
    <location>
        <begin position="7"/>
        <end position="132"/>
    </location>
</feature>
<dbReference type="InterPro" id="IPR051332">
    <property type="entry name" value="Fosfomycin_Res_Enzymes"/>
</dbReference>
<dbReference type="InterPro" id="IPR029068">
    <property type="entry name" value="Glyas_Bleomycin-R_OHBP_Dase"/>
</dbReference>
<evidence type="ECO:0000256" key="1">
    <source>
        <dbReference type="ARBA" id="ARBA00022723"/>
    </source>
</evidence>
<dbReference type="PANTHER" id="PTHR36113">
    <property type="entry name" value="LYASE, PUTATIVE-RELATED-RELATED"/>
    <property type="match status" value="1"/>
</dbReference>
<evidence type="ECO:0000313" key="4">
    <source>
        <dbReference type="Proteomes" id="UP000256373"/>
    </source>
</evidence>
<dbReference type="GO" id="GO:0046872">
    <property type="term" value="F:metal ion binding"/>
    <property type="evidence" value="ECO:0007669"/>
    <property type="project" value="UniProtKB-KW"/>
</dbReference>
<dbReference type="InterPro" id="IPR037523">
    <property type="entry name" value="VOC_core"/>
</dbReference>
<dbReference type="InterPro" id="IPR004360">
    <property type="entry name" value="Glyas_Fos-R_dOase_dom"/>
</dbReference>
<dbReference type="SUPFAM" id="SSF54593">
    <property type="entry name" value="Glyoxalase/Bleomycin resistance protein/Dihydroxybiphenyl dioxygenase"/>
    <property type="match status" value="1"/>
</dbReference>
<evidence type="ECO:0000259" key="2">
    <source>
        <dbReference type="PROSITE" id="PS51819"/>
    </source>
</evidence>
<dbReference type="PROSITE" id="PS51819">
    <property type="entry name" value="VOC"/>
    <property type="match status" value="1"/>
</dbReference>
<dbReference type="PANTHER" id="PTHR36113:SF6">
    <property type="entry name" value="FOSFOMYCIN RESISTANCE PROTEIN FOSX"/>
    <property type="match status" value="1"/>
</dbReference>
<dbReference type="Pfam" id="PF00903">
    <property type="entry name" value="Glyoxalase"/>
    <property type="match status" value="1"/>
</dbReference>
<dbReference type="Proteomes" id="UP000256373">
    <property type="component" value="Unassembled WGS sequence"/>
</dbReference>
<sequence>MNMKVNGILESALYFDDIEEAASFYKNLFDFETLIQNERLIALNIADKQVLLLFKKESSLSPITLPGGGIIPPHDGSGPVHIAFSISSDSYDDWLTRLANHHIETESTVEFNEGRSIYFRDPGNHLVELATPGIWKGLD</sequence>
<dbReference type="Gene3D" id="3.10.180.10">
    <property type="entry name" value="2,3-Dihydroxybiphenyl 1,2-Dioxygenase, domain 1"/>
    <property type="match status" value="1"/>
</dbReference>
<dbReference type="OrthoDB" id="192739at2"/>
<comment type="caution">
    <text evidence="3">The sequence shown here is derived from an EMBL/GenBank/DDBJ whole genome shotgun (WGS) entry which is preliminary data.</text>
</comment>
<organism evidence="3 4">
    <name type="scientific">Dyadobacter luteus</name>
    <dbReference type="NCBI Taxonomy" id="2259619"/>
    <lineage>
        <taxon>Bacteria</taxon>
        <taxon>Pseudomonadati</taxon>
        <taxon>Bacteroidota</taxon>
        <taxon>Cytophagia</taxon>
        <taxon>Cytophagales</taxon>
        <taxon>Spirosomataceae</taxon>
        <taxon>Dyadobacter</taxon>
    </lineage>
</organism>
<keyword evidence="4" id="KW-1185">Reference proteome</keyword>
<dbReference type="AlphaFoldDB" id="A0A3D8Y4T1"/>
<accession>A0A3D8Y4T1</accession>
<reference evidence="3 4" key="1">
    <citation type="submission" date="2018-07" db="EMBL/GenBank/DDBJ databases">
        <title>Dyadobacter roseus sp. nov., isolated from rose rhizosphere soil.</title>
        <authorList>
            <person name="Chen L."/>
        </authorList>
    </citation>
    <scope>NUCLEOTIDE SEQUENCE [LARGE SCALE GENOMIC DNA]</scope>
    <source>
        <strain evidence="3 4">RS19</strain>
    </source>
</reference>
<gene>
    <name evidence="3" type="ORF">DSL64_23440</name>
</gene>
<protein>
    <submittedName>
        <fullName evidence="3">Glyoxalase</fullName>
    </submittedName>
</protein>
<dbReference type="EMBL" id="QNUL01000027">
    <property type="protein sequence ID" value="REA57486.1"/>
    <property type="molecule type" value="Genomic_DNA"/>
</dbReference>
<proteinExistence type="predicted"/>
<evidence type="ECO:0000313" key="3">
    <source>
        <dbReference type="EMBL" id="REA57486.1"/>
    </source>
</evidence>